<feature type="compositionally biased region" description="Basic and acidic residues" evidence="1">
    <location>
        <begin position="32"/>
        <end position="60"/>
    </location>
</feature>
<dbReference type="AlphaFoldDB" id="A0AB39QFT0"/>
<protein>
    <submittedName>
        <fullName evidence="2">Uncharacterized protein</fullName>
    </submittedName>
</protein>
<accession>A0AB39QFT0</accession>
<name>A0AB39QFT0_9ACTN</name>
<gene>
    <name evidence="2" type="ORF">AB5J52_04695</name>
</gene>
<organism evidence="2">
    <name type="scientific">Streptomyces sp. R39</name>
    <dbReference type="NCBI Taxonomy" id="3238631"/>
    <lineage>
        <taxon>Bacteria</taxon>
        <taxon>Bacillati</taxon>
        <taxon>Actinomycetota</taxon>
        <taxon>Actinomycetes</taxon>
        <taxon>Kitasatosporales</taxon>
        <taxon>Streptomycetaceae</taxon>
        <taxon>Streptomyces</taxon>
    </lineage>
</organism>
<sequence>MPGTPAGPRLDAGPPTARMTGLPTAAGRGRTRHEVPPRVRRRDQVPRDVVRDGRPRDTFATRRARAASPPGTGAAVSGPPARGRHRRGRGPGRGGPGGVAVPHRSAGDKIPDTVLIRVAPGSEDDIMLLTARVVRAERPVRKPGRAPAGPPVAG</sequence>
<proteinExistence type="predicted"/>
<dbReference type="RefSeq" id="WP_369221242.1">
    <property type="nucleotide sequence ID" value="NZ_CP163441.1"/>
</dbReference>
<dbReference type="EMBL" id="CP163441">
    <property type="protein sequence ID" value="XDQ41626.1"/>
    <property type="molecule type" value="Genomic_DNA"/>
</dbReference>
<evidence type="ECO:0000313" key="2">
    <source>
        <dbReference type="EMBL" id="XDQ41626.1"/>
    </source>
</evidence>
<reference evidence="2" key="1">
    <citation type="submission" date="2024-07" db="EMBL/GenBank/DDBJ databases">
        <authorList>
            <person name="Yu S.T."/>
        </authorList>
    </citation>
    <scope>NUCLEOTIDE SEQUENCE</scope>
    <source>
        <strain evidence="2">R39</strain>
    </source>
</reference>
<evidence type="ECO:0000256" key="1">
    <source>
        <dbReference type="SAM" id="MobiDB-lite"/>
    </source>
</evidence>
<feature type="region of interest" description="Disordered" evidence="1">
    <location>
        <begin position="1"/>
        <end position="106"/>
    </location>
</feature>
<feature type="compositionally biased region" description="Low complexity" evidence="1">
    <location>
        <begin position="66"/>
        <end position="81"/>
    </location>
</feature>